<keyword evidence="1" id="KW-0812">Transmembrane</keyword>
<keyword evidence="1" id="KW-0472">Membrane</keyword>
<evidence type="ECO:0000313" key="2">
    <source>
        <dbReference type="EMBL" id="WXB14771.1"/>
    </source>
</evidence>
<feature type="transmembrane region" description="Helical" evidence="1">
    <location>
        <begin position="9"/>
        <end position="29"/>
    </location>
</feature>
<keyword evidence="1" id="KW-1133">Transmembrane helix</keyword>
<gene>
    <name evidence="2" type="ORF">LZC94_44000</name>
</gene>
<sequence length="228" mass="24421">MSSTRLRRALVRCGAITVGLVAVIGVLHMPIGRPLLAKLGVGCPITKATPEQIDRARAIPAAGYAGMPSAPTRPAAGFELEKTTLSDLEAWAERRGIHCERLHGNETIRACKDVDAVDLGEPTSFAPAEEVDFEFRARGTLAVVTVLRRKLEVAHATTMVAELSRRLSGELGAPAKSAGVNTPEHFAKGPLQSYQEEYAFGDYAATLSETRIGNTGLLVRAQYFSPVP</sequence>
<accession>A0ABZ2M092</accession>
<proteinExistence type="predicted"/>
<dbReference type="RefSeq" id="WP_394824396.1">
    <property type="nucleotide sequence ID" value="NZ_CP089984.1"/>
</dbReference>
<reference evidence="2 3" key="1">
    <citation type="submission" date="2021-12" db="EMBL/GenBank/DDBJ databases">
        <title>Discovery of the Pendulisporaceae a myxobacterial family with distinct sporulation behavior and unique specialized metabolism.</title>
        <authorList>
            <person name="Garcia R."/>
            <person name="Popoff A."/>
            <person name="Bader C.D."/>
            <person name="Loehr J."/>
            <person name="Walesch S."/>
            <person name="Walt C."/>
            <person name="Boldt J."/>
            <person name="Bunk B."/>
            <person name="Haeckl F.J.F.P.J."/>
            <person name="Gunesch A.P."/>
            <person name="Birkelbach J."/>
            <person name="Nuebel U."/>
            <person name="Pietschmann T."/>
            <person name="Bach T."/>
            <person name="Mueller R."/>
        </authorList>
    </citation>
    <scope>NUCLEOTIDE SEQUENCE [LARGE SCALE GENOMIC DNA]</scope>
    <source>
        <strain evidence="2 3">MSr11954</strain>
    </source>
</reference>
<keyword evidence="3" id="KW-1185">Reference proteome</keyword>
<name>A0ABZ2M092_9BACT</name>
<dbReference type="Proteomes" id="UP001370348">
    <property type="component" value="Chromosome"/>
</dbReference>
<evidence type="ECO:0000256" key="1">
    <source>
        <dbReference type="SAM" id="Phobius"/>
    </source>
</evidence>
<evidence type="ECO:0000313" key="3">
    <source>
        <dbReference type="Proteomes" id="UP001370348"/>
    </source>
</evidence>
<protein>
    <submittedName>
        <fullName evidence="2">Uncharacterized protein</fullName>
    </submittedName>
</protein>
<dbReference type="EMBL" id="CP089984">
    <property type="protein sequence ID" value="WXB14771.1"/>
    <property type="molecule type" value="Genomic_DNA"/>
</dbReference>
<organism evidence="2 3">
    <name type="scientific">Pendulispora albinea</name>
    <dbReference type="NCBI Taxonomy" id="2741071"/>
    <lineage>
        <taxon>Bacteria</taxon>
        <taxon>Pseudomonadati</taxon>
        <taxon>Myxococcota</taxon>
        <taxon>Myxococcia</taxon>
        <taxon>Myxococcales</taxon>
        <taxon>Sorangiineae</taxon>
        <taxon>Pendulisporaceae</taxon>
        <taxon>Pendulispora</taxon>
    </lineage>
</organism>